<dbReference type="Proteomes" id="UP000504606">
    <property type="component" value="Unplaced"/>
</dbReference>
<dbReference type="InterPro" id="IPR007110">
    <property type="entry name" value="Ig-like_dom"/>
</dbReference>
<dbReference type="Gene3D" id="2.60.40.10">
    <property type="entry name" value="Immunoglobulins"/>
    <property type="match status" value="1"/>
</dbReference>
<dbReference type="SUPFAM" id="SSF48726">
    <property type="entry name" value="Immunoglobulin"/>
    <property type="match status" value="1"/>
</dbReference>
<name>A0A9C6UA44_FRAOC</name>
<sequence>MRGEGGAEVPLLFLLLLLLLAVSGCLGALEGHGPVVEVEPPSRVHFSNSSGGRLDCRGGGSPPPAVQWTLSDGSAAPTVSGLRYQMANGSLVFPPFAAADFRPDVHRASYRCVLSSALGRAITRDVRLTAGNLTHSTASIVFIFLQKNANIVLQKFANFVLQKFANVVLQKIAHFVLQKYANSVLQRKTLLSLFLRKENANFVISKRKFKFKKIGNSFSTAFSGKV</sequence>
<accession>A0A9C6UA44</accession>
<dbReference type="GeneID" id="127749928"/>
<reference evidence="4" key="1">
    <citation type="submission" date="2025-08" db="UniProtKB">
        <authorList>
            <consortium name="RefSeq"/>
        </authorList>
    </citation>
    <scope>IDENTIFICATION</scope>
    <source>
        <tissue evidence="4">Whole organism</tissue>
    </source>
</reference>
<dbReference type="OrthoDB" id="5969272at2759"/>
<evidence type="ECO:0000259" key="2">
    <source>
        <dbReference type="PROSITE" id="PS50835"/>
    </source>
</evidence>
<dbReference type="InterPro" id="IPR013783">
    <property type="entry name" value="Ig-like_fold"/>
</dbReference>
<dbReference type="PROSITE" id="PS50835">
    <property type="entry name" value="IG_LIKE"/>
    <property type="match status" value="1"/>
</dbReference>
<organism evidence="3 4">
    <name type="scientific">Frankliniella occidentalis</name>
    <name type="common">Western flower thrips</name>
    <name type="synonym">Euthrips occidentalis</name>
    <dbReference type="NCBI Taxonomy" id="133901"/>
    <lineage>
        <taxon>Eukaryota</taxon>
        <taxon>Metazoa</taxon>
        <taxon>Ecdysozoa</taxon>
        <taxon>Arthropoda</taxon>
        <taxon>Hexapoda</taxon>
        <taxon>Insecta</taxon>
        <taxon>Pterygota</taxon>
        <taxon>Neoptera</taxon>
        <taxon>Paraneoptera</taxon>
        <taxon>Thysanoptera</taxon>
        <taxon>Terebrantia</taxon>
        <taxon>Thripoidea</taxon>
        <taxon>Thripidae</taxon>
        <taxon>Frankliniella</taxon>
    </lineage>
</organism>
<protein>
    <submittedName>
        <fullName evidence="4">Cell adhesion molecule Dscam2-like</fullName>
    </submittedName>
</protein>
<keyword evidence="1" id="KW-0732">Signal</keyword>
<evidence type="ECO:0000256" key="1">
    <source>
        <dbReference type="SAM" id="SignalP"/>
    </source>
</evidence>
<dbReference type="KEGG" id="foc:127749928"/>
<dbReference type="AlphaFoldDB" id="A0A9C6UA44"/>
<dbReference type="InterPro" id="IPR036179">
    <property type="entry name" value="Ig-like_dom_sf"/>
</dbReference>
<evidence type="ECO:0000313" key="3">
    <source>
        <dbReference type="Proteomes" id="UP000504606"/>
    </source>
</evidence>
<feature type="chain" id="PRO_5038690802" evidence="1">
    <location>
        <begin position="28"/>
        <end position="226"/>
    </location>
</feature>
<feature type="domain" description="Ig-like" evidence="2">
    <location>
        <begin position="34"/>
        <end position="129"/>
    </location>
</feature>
<proteinExistence type="predicted"/>
<evidence type="ECO:0000313" key="4">
    <source>
        <dbReference type="RefSeq" id="XP_052125997.1"/>
    </source>
</evidence>
<dbReference type="PROSITE" id="PS51257">
    <property type="entry name" value="PROKAR_LIPOPROTEIN"/>
    <property type="match status" value="1"/>
</dbReference>
<keyword evidence="3" id="KW-1185">Reference proteome</keyword>
<feature type="signal peptide" evidence="1">
    <location>
        <begin position="1"/>
        <end position="27"/>
    </location>
</feature>
<gene>
    <name evidence="4" type="primary">LOC127749928</name>
</gene>
<dbReference type="RefSeq" id="XP_052125997.1">
    <property type="nucleotide sequence ID" value="XM_052270037.1"/>
</dbReference>